<dbReference type="Gene3D" id="3.30.70.270">
    <property type="match status" value="1"/>
</dbReference>
<dbReference type="InterPro" id="IPR043128">
    <property type="entry name" value="Rev_trsase/Diguanyl_cyclase"/>
</dbReference>
<dbReference type="SUPFAM" id="SSF55073">
    <property type="entry name" value="Nucleotide cyclase"/>
    <property type="match status" value="1"/>
</dbReference>
<dbReference type="InterPro" id="IPR011006">
    <property type="entry name" value="CheY-like_superfamily"/>
</dbReference>
<feature type="domain" description="Response regulatory" evidence="1">
    <location>
        <begin position="19"/>
        <end position="136"/>
    </location>
</feature>
<dbReference type="Gene3D" id="3.40.50.2300">
    <property type="match status" value="1"/>
</dbReference>
<dbReference type="SUPFAM" id="SSF52172">
    <property type="entry name" value="CheY-like"/>
    <property type="match status" value="1"/>
</dbReference>
<dbReference type="GO" id="GO:0052621">
    <property type="term" value="F:diguanylate cyclase activity"/>
    <property type="evidence" value="ECO:0007669"/>
    <property type="project" value="TreeGrafter"/>
</dbReference>
<dbReference type="PROSITE" id="PS50887">
    <property type="entry name" value="GGDEF"/>
    <property type="match status" value="1"/>
</dbReference>
<dbReference type="NCBIfam" id="TIGR00254">
    <property type="entry name" value="GGDEF"/>
    <property type="match status" value="1"/>
</dbReference>
<evidence type="ECO:0000259" key="1">
    <source>
        <dbReference type="PROSITE" id="PS50110"/>
    </source>
</evidence>
<sequence length="340" mass="38501">MSLIAKDISEEIHATRKIRVLLIDDQAMIAEGIKRMLLGENDIEFFYCAEPAKAIDHAIEVDASVILLDLVMPDIDGMTLVRFFRANQSTKDIPVIVMSSKDDPEIKRDAFSHGANDYLVKLPEQIELVARIRAHSKQYNLQIERDAAFYALREMQRQLEVTNTELHRLSATDALTGIPNRRIFDEAMQSEWLRSTRDKSWFTIALIDIDHFKLFNDHYGHQAGDDTLHQVAQALSTIIRRPCDLLARYGGEEFGVILPNTDRSGTEAISQRFIEAVQNLNILHAESKTLNKVTISIGAASILPLQNITPEQVLKQADEALYNAKENGRNQGICVLYKKM</sequence>
<dbReference type="GO" id="GO:0043709">
    <property type="term" value="P:cell adhesion involved in single-species biofilm formation"/>
    <property type="evidence" value="ECO:0007669"/>
    <property type="project" value="TreeGrafter"/>
</dbReference>
<dbReference type="AlphaFoldDB" id="A0A3B0YXY2"/>
<name>A0A3B0YXY2_9ZZZZ</name>
<dbReference type="Pfam" id="PF00072">
    <property type="entry name" value="Response_reg"/>
    <property type="match status" value="1"/>
</dbReference>
<dbReference type="InterPro" id="IPR001789">
    <property type="entry name" value="Sig_transdc_resp-reg_receiver"/>
</dbReference>
<dbReference type="CDD" id="cd01949">
    <property type="entry name" value="GGDEF"/>
    <property type="match status" value="1"/>
</dbReference>
<protein>
    <submittedName>
        <fullName evidence="3">Diguanylate cyclase/phosphodiesterase (GGDEF &amp; EAL domains) with PAS/PAC sensor(S)</fullName>
    </submittedName>
</protein>
<dbReference type="InterPro" id="IPR029787">
    <property type="entry name" value="Nucleotide_cyclase"/>
</dbReference>
<dbReference type="FunFam" id="3.30.70.270:FF:000001">
    <property type="entry name" value="Diguanylate cyclase domain protein"/>
    <property type="match status" value="1"/>
</dbReference>
<dbReference type="InterPro" id="IPR000160">
    <property type="entry name" value="GGDEF_dom"/>
</dbReference>
<dbReference type="GO" id="GO:1902201">
    <property type="term" value="P:negative regulation of bacterial-type flagellum-dependent cell motility"/>
    <property type="evidence" value="ECO:0007669"/>
    <property type="project" value="TreeGrafter"/>
</dbReference>
<dbReference type="InterPro" id="IPR050469">
    <property type="entry name" value="Diguanylate_Cyclase"/>
</dbReference>
<dbReference type="Pfam" id="PF00990">
    <property type="entry name" value="GGDEF"/>
    <property type="match status" value="1"/>
</dbReference>
<proteinExistence type="predicted"/>
<dbReference type="PANTHER" id="PTHR45138">
    <property type="entry name" value="REGULATORY COMPONENTS OF SENSORY TRANSDUCTION SYSTEM"/>
    <property type="match status" value="1"/>
</dbReference>
<dbReference type="PANTHER" id="PTHR45138:SF9">
    <property type="entry name" value="DIGUANYLATE CYCLASE DGCM-RELATED"/>
    <property type="match status" value="1"/>
</dbReference>
<dbReference type="SMART" id="SM00267">
    <property type="entry name" value="GGDEF"/>
    <property type="match status" value="1"/>
</dbReference>
<feature type="domain" description="GGDEF" evidence="2">
    <location>
        <begin position="200"/>
        <end position="338"/>
    </location>
</feature>
<dbReference type="GO" id="GO:0000160">
    <property type="term" value="P:phosphorelay signal transduction system"/>
    <property type="evidence" value="ECO:0007669"/>
    <property type="project" value="InterPro"/>
</dbReference>
<dbReference type="GO" id="GO:0005886">
    <property type="term" value="C:plasma membrane"/>
    <property type="evidence" value="ECO:0007669"/>
    <property type="project" value="TreeGrafter"/>
</dbReference>
<evidence type="ECO:0000259" key="2">
    <source>
        <dbReference type="PROSITE" id="PS50887"/>
    </source>
</evidence>
<gene>
    <name evidence="3" type="ORF">MNBD_GAMMA12-2498</name>
</gene>
<dbReference type="EMBL" id="UOFL01000221">
    <property type="protein sequence ID" value="VAW81540.1"/>
    <property type="molecule type" value="Genomic_DNA"/>
</dbReference>
<evidence type="ECO:0000313" key="3">
    <source>
        <dbReference type="EMBL" id="VAW81540.1"/>
    </source>
</evidence>
<dbReference type="PROSITE" id="PS50110">
    <property type="entry name" value="RESPONSE_REGULATORY"/>
    <property type="match status" value="1"/>
</dbReference>
<organism evidence="3">
    <name type="scientific">hydrothermal vent metagenome</name>
    <dbReference type="NCBI Taxonomy" id="652676"/>
    <lineage>
        <taxon>unclassified sequences</taxon>
        <taxon>metagenomes</taxon>
        <taxon>ecological metagenomes</taxon>
    </lineage>
</organism>
<accession>A0A3B0YXY2</accession>
<reference evidence="3" key="1">
    <citation type="submission" date="2018-06" db="EMBL/GenBank/DDBJ databases">
        <authorList>
            <person name="Zhirakovskaya E."/>
        </authorList>
    </citation>
    <scope>NUCLEOTIDE SEQUENCE</scope>
</reference>
<dbReference type="SMART" id="SM00448">
    <property type="entry name" value="REC"/>
    <property type="match status" value="1"/>
</dbReference>